<accession>A0A8X6ID57</accession>
<gene>
    <name evidence="1" type="primary">SCYL2</name>
    <name evidence="1" type="ORF">TNIN_499751</name>
</gene>
<evidence type="ECO:0000313" key="1">
    <source>
        <dbReference type="EMBL" id="GFS41174.1"/>
    </source>
</evidence>
<sequence length="129" mass="15335">MFAKFKPGQPSETNPITQYYEIGRQIGSAGPELVWKIYEAVRKSDKREAAVFCFEKRCAEKLHKPKRRETITEILRFSVRQLDRFKHPKMLTLYHPIEESRIIGTNVESTIITREYRLPMEMNRMGWTK</sequence>
<dbReference type="OrthoDB" id="79687at2759"/>
<organism evidence="1 2">
    <name type="scientific">Trichonephila inaurata madagascariensis</name>
    <dbReference type="NCBI Taxonomy" id="2747483"/>
    <lineage>
        <taxon>Eukaryota</taxon>
        <taxon>Metazoa</taxon>
        <taxon>Ecdysozoa</taxon>
        <taxon>Arthropoda</taxon>
        <taxon>Chelicerata</taxon>
        <taxon>Arachnida</taxon>
        <taxon>Araneae</taxon>
        <taxon>Araneomorphae</taxon>
        <taxon>Entelegynae</taxon>
        <taxon>Araneoidea</taxon>
        <taxon>Nephilidae</taxon>
        <taxon>Trichonephila</taxon>
        <taxon>Trichonephila inaurata</taxon>
    </lineage>
</organism>
<dbReference type="Proteomes" id="UP000886998">
    <property type="component" value="Unassembled WGS sequence"/>
</dbReference>
<keyword evidence="2" id="KW-1185">Reference proteome</keyword>
<protein>
    <submittedName>
        <fullName evidence="1">SCY1-like protein 2</fullName>
    </submittedName>
</protein>
<dbReference type="PANTHER" id="PTHR12984">
    <property type="entry name" value="SCY1-RELATED S/T PROTEIN KINASE-LIKE"/>
    <property type="match status" value="1"/>
</dbReference>
<proteinExistence type="predicted"/>
<dbReference type="AlphaFoldDB" id="A0A8X6ID57"/>
<comment type="caution">
    <text evidence="1">The sequence shown here is derived from an EMBL/GenBank/DDBJ whole genome shotgun (WGS) entry which is preliminary data.</text>
</comment>
<reference evidence="1" key="1">
    <citation type="submission" date="2020-08" db="EMBL/GenBank/DDBJ databases">
        <title>Multicomponent nature underlies the extraordinary mechanical properties of spider dragline silk.</title>
        <authorList>
            <person name="Kono N."/>
            <person name="Nakamura H."/>
            <person name="Mori M."/>
            <person name="Yoshida Y."/>
            <person name="Ohtoshi R."/>
            <person name="Malay A.D."/>
            <person name="Moran D.A.P."/>
            <person name="Tomita M."/>
            <person name="Numata K."/>
            <person name="Arakawa K."/>
        </authorList>
    </citation>
    <scope>NUCLEOTIDE SEQUENCE</scope>
</reference>
<dbReference type="Gene3D" id="3.30.200.20">
    <property type="entry name" value="Phosphorylase Kinase, domain 1"/>
    <property type="match status" value="1"/>
</dbReference>
<dbReference type="InterPro" id="IPR051177">
    <property type="entry name" value="CIK-Related_Protein"/>
</dbReference>
<evidence type="ECO:0000313" key="2">
    <source>
        <dbReference type="Proteomes" id="UP000886998"/>
    </source>
</evidence>
<dbReference type="EMBL" id="BMAV01025389">
    <property type="protein sequence ID" value="GFS41174.1"/>
    <property type="molecule type" value="Genomic_DNA"/>
</dbReference>
<dbReference type="PANTHER" id="PTHR12984:SF16">
    <property type="entry name" value="BLACK MATCH, ISOFORM H"/>
    <property type="match status" value="1"/>
</dbReference>
<name>A0A8X6ID57_9ARAC</name>